<feature type="region of interest" description="Disordered" evidence="6">
    <location>
        <begin position="61"/>
        <end position="86"/>
    </location>
</feature>
<feature type="compositionally biased region" description="Acidic residues" evidence="6">
    <location>
        <begin position="595"/>
        <end position="607"/>
    </location>
</feature>
<feature type="region of interest" description="Disordered" evidence="6">
    <location>
        <begin position="209"/>
        <end position="252"/>
    </location>
</feature>
<feature type="region of interest" description="Disordered" evidence="6">
    <location>
        <begin position="369"/>
        <end position="391"/>
    </location>
</feature>
<dbReference type="eggNOG" id="ENOG502SDH7">
    <property type="taxonomic scope" value="Eukaryota"/>
</dbReference>
<evidence type="ECO:0000256" key="6">
    <source>
        <dbReference type="SAM" id="MobiDB-lite"/>
    </source>
</evidence>
<dbReference type="AlphaFoldDB" id="G1SR76"/>
<feature type="compositionally biased region" description="Basic and acidic residues" evidence="6">
    <location>
        <begin position="754"/>
        <end position="776"/>
    </location>
</feature>
<comment type="similarity">
    <text evidence="2">Belongs to the MAP7 family.</text>
</comment>
<evidence type="ECO:0000256" key="2">
    <source>
        <dbReference type="ARBA" id="ARBA00007525"/>
    </source>
</evidence>
<feature type="compositionally biased region" description="Low complexity" evidence="6">
    <location>
        <begin position="215"/>
        <end position="239"/>
    </location>
</feature>
<feature type="compositionally biased region" description="Low complexity" evidence="6">
    <location>
        <begin position="288"/>
        <end position="307"/>
    </location>
</feature>
<dbReference type="FunCoup" id="G1SR76">
    <property type="interactions" value="20"/>
</dbReference>
<reference evidence="7" key="3">
    <citation type="submission" date="2025-09" db="UniProtKB">
        <authorList>
            <consortium name="Ensembl"/>
        </authorList>
    </citation>
    <scope>IDENTIFICATION</scope>
    <source>
        <strain evidence="7">Thorbecke</strain>
    </source>
</reference>
<dbReference type="InterPro" id="IPR008604">
    <property type="entry name" value="MAP7_fam"/>
</dbReference>
<feature type="region of interest" description="Disordered" evidence="6">
    <location>
        <begin position="573"/>
        <end position="635"/>
    </location>
</feature>
<keyword evidence="5" id="KW-0206">Cytoskeleton</keyword>
<dbReference type="Ensembl" id="ENSOCUT00000006542.3">
    <property type="protein sequence ID" value="ENSOCUP00000005654.3"/>
    <property type="gene ID" value="ENSOCUG00000006534.3"/>
</dbReference>
<dbReference type="GO" id="GO:0000226">
    <property type="term" value="P:microtubule cytoskeleton organization"/>
    <property type="evidence" value="ECO:0007669"/>
    <property type="project" value="InterPro"/>
</dbReference>
<feature type="compositionally biased region" description="Basic and acidic residues" evidence="6">
    <location>
        <begin position="541"/>
        <end position="553"/>
    </location>
</feature>
<feature type="compositionally biased region" description="Basic and acidic residues" evidence="6">
    <location>
        <begin position="489"/>
        <end position="499"/>
    </location>
</feature>
<reference evidence="7 8" key="1">
    <citation type="journal article" date="2011" name="Nature">
        <title>A high-resolution map of human evolutionary constraint using 29 mammals.</title>
        <authorList>
            <person name="Lindblad-Toh K."/>
            <person name="Garber M."/>
            <person name="Zuk O."/>
            <person name="Lin M.F."/>
            <person name="Parker B.J."/>
            <person name="Washietl S."/>
            <person name="Kheradpour P."/>
            <person name="Ernst J."/>
            <person name="Jordan G."/>
            <person name="Mauceli E."/>
            <person name="Ward L.D."/>
            <person name="Lowe C.B."/>
            <person name="Holloway A.K."/>
            <person name="Clamp M."/>
            <person name="Gnerre S."/>
            <person name="Alfoldi J."/>
            <person name="Beal K."/>
            <person name="Chang J."/>
            <person name="Clawson H."/>
            <person name="Cuff J."/>
            <person name="Di Palma F."/>
            <person name="Fitzgerald S."/>
            <person name="Flicek P."/>
            <person name="Guttman M."/>
            <person name="Hubisz M.J."/>
            <person name="Jaffe D.B."/>
            <person name="Jungreis I."/>
            <person name="Kent W.J."/>
            <person name="Kostka D."/>
            <person name="Lara M."/>
            <person name="Martins A.L."/>
            <person name="Massingham T."/>
            <person name="Moltke I."/>
            <person name="Raney B.J."/>
            <person name="Rasmussen M.D."/>
            <person name="Robinson J."/>
            <person name="Stark A."/>
            <person name="Vilella A.J."/>
            <person name="Wen J."/>
            <person name="Xie X."/>
            <person name="Zody M.C."/>
            <person name="Baldwin J."/>
            <person name="Bloom T."/>
            <person name="Chin C.W."/>
            <person name="Heiman D."/>
            <person name="Nicol R."/>
            <person name="Nusbaum C."/>
            <person name="Young S."/>
            <person name="Wilkinson J."/>
            <person name="Worley K.C."/>
            <person name="Kovar C.L."/>
            <person name="Muzny D.M."/>
            <person name="Gibbs R.A."/>
            <person name="Cree A."/>
            <person name="Dihn H.H."/>
            <person name="Fowler G."/>
            <person name="Jhangiani S."/>
            <person name="Joshi V."/>
            <person name="Lee S."/>
            <person name="Lewis L.R."/>
            <person name="Nazareth L.V."/>
            <person name="Okwuonu G."/>
            <person name="Santibanez J."/>
            <person name="Warren W.C."/>
            <person name="Mardis E.R."/>
            <person name="Weinstock G.M."/>
            <person name="Wilson R.K."/>
            <person name="Delehaunty K."/>
            <person name="Dooling D."/>
            <person name="Fronik C."/>
            <person name="Fulton L."/>
            <person name="Fulton B."/>
            <person name="Graves T."/>
            <person name="Minx P."/>
            <person name="Sodergren E."/>
            <person name="Birney E."/>
            <person name="Margulies E.H."/>
            <person name="Herrero J."/>
            <person name="Green E.D."/>
            <person name="Haussler D."/>
            <person name="Siepel A."/>
            <person name="Goldman N."/>
            <person name="Pollard K.S."/>
            <person name="Pedersen J.S."/>
            <person name="Lander E.S."/>
            <person name="Kellis M."/>
        </authorList>
    </citation>
    <scope>NUCLEOTIDE SEQUENCE [LARGE SCALE GENOMIC DNA]</scope>
    <source>
        <strain evidence="7 8">Thorbecke inbred</strain>
    </source>
</reference>
<feature type="compositionally biased region" description="Basic and acidic residues" evidence="6">
    <location>
        <begin position="142"/>
        <end position="157"/>
    </location>
</feature>
<reference evidence="7" key="2">
    <citation type="submission" date="2025-08" db="UniProtKB">
        <authorList>
            <consortium name="Ensembl"/>
        </authorList>
    </citation>
    <scope>IDENTIFICATION</scope>
    <source>
        <strain evidence="7">Thorbecke</strain>
    </source>
</reference>
<protein>
    <recommendedName>
        <fullName evidence="9">MAP7 domain containing 3</fullName>
    </recommendedName>
</protein>
<dbReference type="InterPro" id="IPR051483">
    <property type="entry name" value="MAP7_domain-containing"/>
</dbReference>
<organism evidence="7 8">
    <name type="scientific">Oryctolagus cuniculus</name>
    <name type="common">Rabbit</name>
    <dbReference type="NCBI Taxonomy" id="9986"/>
    <lineage>
        <taxon>Eukaryota</taxon>
        <taxon>Metazoa</taxon>
        <taxon>Chordata</taxon>
        <taxon>Craniata</taxon>
        <taxon>Vertebrata</taxon>
        <taxon>Euteleostomi</taxon>
        <taxon>Mammalia</taxon>
        <taxon>Eutheria</taxon>
        <taxon>Euarchontoglires</taxon>
        <taxon>Glires</taxon>
        <taxon>Lagomorpha</taxon>
        <taxon>Leporidae</taxon>
        <taxon>Oryctolagus</taxon>
    </lineage>
</organism>
<feature type="compositionally biased region" description="Basic and acidic residues" evidence="6">
    <location>
        <begin position="506"/>
        <end position="530"/>
    </location>
</feature>
<keyword evidence="8" id="KW-1185">Reference proteome</keyword>
<sequence length="776" mass="87130">MFNYIHFLLVIDGSVLKNDTKQKLVKERREEKRRQEDANKETQLLEKERKARLQYEKQIEERQRKLKEQKDRDERRRVSAEEKRKQKLAEEQAKFKAVVHRTLERSSRVGRQQKRWSWESSFPLDCDSKCGITKNKRSSSLSRKDKLHSFGDRRQSENEPGTRTTVFRYVHVPLRRYSSDELKPIFLPPKTVVKTPSQTVLEVTAQEKVETSAQVSVEAPPEASAEVPAQATTEAPPEASAEEPPKAHTEAPPKVIMEVLSRAREEAPPEVSVDASPLVSVEVAPMVSGDSSAEVSVHSSSEASVEVSPEDSREAAPEPSAEVPPKAAPENLVKDILASYPLAKKFPSSLPPCPSWSSSVLGYQLPFSQHAKQSHKTSPLSPSPFMSKQSAQSSLFYKMTPDQRALFSQSALGSFPKKRETASKTIRKCEAVSQRHMVSEEPGIKSTPGTMSAEEATKILTERRRLAREQKLKDEERLKKDTEPSTVRKAKDITKKMIEDQAQEVSKTDDENLQQELEKKKASAHQKDQETLPQKGAIRIKAQEADNRKKEHERIILQNLQERLERKKRIEEIMKRTRKTDATTSKAAEASGNDTYEEDEADDEDTTASESEKDSSDSLFPPGSSNKLRMAFRKPKKMTQQLVFLKDSPELIYKETNISVNGGIGSVIPKSKKDHLTQGKSCRPSKKRASTHRAKTGKAHETNTTSRSTPCLKPNQELGCSTVVDLSHNTKSPVTNIPPKSHKQNAMGSTTPAQRREAPSDEKKESKPDSSGHSDV</sequence>
<dbReference type="STRING" id="9986.ENSOCUP00000005654"/>
<name>G1SR76_RABIT</name>
<dbReference type="PANTHER" id="PTHR15073">
    <property type="entry name" value="MICROTUBULE-ASSOCIATED PROTEIN"/>
    <property type="match status" value="1"/>
</dbReference>
<evidence type="ECO:0000313" key="8">
    <source>
        <dbReference type="Proteomes" id="UP000001811"/>
    </source>
</evidence>
<dbReference type="Proteomes" id="UP000001811">
    <property type="component" value="Chromosome X"/>
</dbReference>
<feature type="compositionally biased region" description="Basic residues" evidence="6">
    <location>
        <begin position="683"/>
        <end position="697"/>
    </location>
</feature>
<dbReference type="HOGENOM" id="CLU_016292_0_0_1"/>
<feature type="region of interest" description="Disordered" evidence="6">
    <location>
        <begin position="417"/>
        <end position="553"/>
    </location>
</feature>
<dbReference type="Pfam" id="PF05672">
    <property type="entry name" value="MAP7"/>
    <property type="match status" value="1"/>
</dbReference>
<comment type="subcellular location">
    <subcellularLocation>
        <location evidence="1">Cytoplasm</location>
        <location evidence="1">Cytoskeleton</location>
    </subcellularLocation>
</comment>
<proteinExistence type="inferred from homology"/>
<keyword evidence="4" id="KW-0175">Coiled coil</keyword>
<feature type="compositionally biased region" description="Basic and acidic residues" evidence="6">
    <location>
        <begin position="455"/>
        <end position="483"/>
    </location>
</feature>
<evidence type="ECO:0000256" key="5">
    <source>
        <dbReference type="ARBA" id="ARBA00023212"/>
    </source>
</evidence>
<feature type="compositionally biased region" description="Basic and acidic residues" evidence="6">
    <location>
        <begin position="417"/>
        <end position="430"/>
    </location>
</feature>
<evidence type="ECO:0000313" key="7">
    <source>
        <dbReference type="Ensembl" id="ENSOCUP00000005654.3"/>
    </source>
</evidence>
<dbReference type="EMBL" id="AAGW02046851">
    <property type="status" value="NOT_ANNOTATED_CDS"/>
    <property type="molecule type" value="Genomic_DNA"/>
</dbReference>
<feature type="compositionally biased region" description="Polar residues" evidence="6">
    <location>
        <begin position="744"/>
        <end position="753"/>
    </location>
</feature>
<dbReference type="Bgee" id="ENSOCUG00000006534">
    <property type="expression patterns" value="Expressed in blood and 15 other cell types or tissues"/>
</dbReference>
<evidence type="ECO:0008006" key="9">
    <source>
        <dbReference type="Google" id="ProtNLM"/>
    </source>
</evidence>
<dbReference type="GO" id="GO:0015630">
    <property type="term" value="C:microtubule cytoskeleton"/>
    <property type="evidence" value="ECO:0007669"/>
    <property type="project" value="InterPro"/>
</dbReference>
<accession>G1SR76</accession>
<dbReference type="InParanoid" id="G1SR76"/>
<evidence type="ECO:0000256" key="4">
    <source>
        <dbReference type="ARBA" id="ARBA00023054"/>
    </source>
</evidence>
<evidence type="ECO:0000256" key="1">
    <source>
        <dbReference type="ARBA" id="ARBA00004245"/>
    </source>
</evidence>
<feature type="compositionally biased region" description="Low complexity" evidence="6">
    <location>
        <begin position="317"/>
        <end position="329"/>
    </location>
</feature>
<keyword evidence="3" id="KW-0963">Cytoplasm</keyword>
<evidence type="ECO:0000256" key="3">
    <source>
        <dbReference type="ARBA" id="ARBA00022490"/>
    </source>
</evidence>
<feature type="region of interest" description="Disordered" evidence="6">
    <location>
        <begin position="25"/>
        <end position="49"/>
    </location>
</feature>
<feature type="region of interest" description="Disordered" evidence="6">
    <location>
        <begin position="661"/>
        <end position="776"/>
    </location>
</feature>
<dbReference type="GeneTree" id="ENSGT00950000182941"/>
<dbReference type="PANTHER" id="PTHR15073:SF5">
    <property type="entry name" value="MAP7 DOMAIN-CONTAINING PROTEIN 3"/>
    <property type="match status" value="1"/>
</dbReference>
<feature type="region of interest" description="Disordered" evidence="6">
    <location>
        <begin position="288"/>
        <end position="329"/>
    </location>
</feature>
<feature type="region of interest" description="Disordered" evidence="6">
    <location>
        <begin position="133"/>
        <end position="161"/>
    </location>
</feature>